<protein>
    <submittedName>
        <fullName evidence="1">Uncharacterized protein</fullName>
    </submittedName>
</protein>
<reference evidence="2" key="1">
    <citation type="journal article" date="2024" name="Proc. Natl. Acad. Sci. U.S.A.">
        <title>Extraordinary preservation of gene collinearity over three hundred million years revealed in homosporous lycophytes.</title>
        <authorList>
            <person name="Li C."/>
            <person name="Wickell D."/>
            <person name="Kuo L.Y."/>
            <person name="Chen X."/>
            <person name="Nie B."/>
            <person name="Liao X."/>
            <person name="Peng D."/>
            <person name="Ji J."/>
            <person name="Jenkins J."/>
            <person name="Williams M."/>
            <person name="Shu S."/>
            <person name="Plott C."/>
            <person name="Barry K."/>
            <person name="Rajasekar S."/>
            <person name="Grimwood J."/>
            <person name="Han X."/>
            <person name="Sun S."/>
            <person name="Hou Z."/>
            <person name="He W."/>
            <person name="Dai G."/>
            <person name="Sun C."/>
            <person name="Schmutz J."/>
            <person name="Leebens-Mack J.H."/>
            <person name="Li F.W."/>
            <person name="Wang L."/>
        </authorList>
    </citation>
    <scope>NUCLEOTIDE SEQUENCE [LARGE SCALE GENOMIC DNA]</scope>
    <source>
        <strain evidence="2">cv. PW_Plant_1</strain>
    </source>
</reference>
<dbReference type="EMBL" id="CM055093">
    <property type="protein sequence ID" value="KAJ7565638.1"/>
    <property type="molecule type" value="Genomic_DNA"/>
</dbReference>
<gene>
    <name evidence="1" type="ORF">O6H91_02G068500</name>
</gene>
<accession>A0ACC2EGK3</accession>
<proteinExistence type="predicted"/>
<evidence type="ECO:0000313" key="1">
    <source>
        <dbReference type="EMBL" id="KAJ7565638.1"/>
    </source>
</evidence>
<evidence type="ECO:0000313" key="2">
    <source>
        <dbReference type="Proteomes" id="UP001162992"/>
    </source>
</evidence>
<name>A0ACC2EGK3_DIPCM</name>
<sequence length="412" mass="45622">MAYCISSELPTQSLGFFLSSKSANAHPRIYQFNGVVIKDVNRMMMRGHKVLPLVRKMKGSQVWSAFAAEEVAASGHETALVELLLGVQGRGRGISAQQREEIAEAVKALESEEGVISPAKSPLIEGLWQLLFTTRPGTASPIQRTFVGVDLFRVFQEIQLFGTDDPRVSNIIKFSDKIGELKVEAAASVESGQRILFRFDRAAFAFKFLPFKVPYPVPFRLLGDEAKGWLDTTYLSPSGNFRISRGNKGTIFVLQKDLDPRQHLFQAISSNMDIQKAIDELLPLNPTEAPSSLETLAGKWRLVWSSQAEDANWLQKLTSGLPSWQVVASDTGKLENLVEIFPGLRLKAKAISEESSKIRRDVTIKGAELELGSLSIPVNITGTGYVDLLYLDSKIRISRGNKGSLFVHIRET</sequence>
<organism evidence="1 2">
    <name type="scientific">Diphasiastrum complanatum</name>
    <name type="common">Issler's clubmoss</name>
    <name type="synonym">Lycopodium complanatum</name>
    <dbReference type="NCBI Taxonomy" id="34168"/>
    <lineage>
        <taxon>Eukaryota</taxon>
        <taxon>Viridiplantae</taxon>
        <taxon>Streptophyta</taxon>
        <taxon>Embryophyta</taxon>
        <taxon>Tracheophyta</taxon>
        <taxon>Lycopodiopsida</taxon>
        <taxon>Lycopodiales</taxon>
        <taxon>Lycopodiaceae</taxon>
        <taxon>Lycopodioideae</taxon>
        <taxon>Diphasiastrum</taxon>
    </lineage>
</organism>
<dbReference type="Proteomes" id="UP001162992">
    <property type="component" value="Chromosome 2"/>
</dbReference>
<comment type="caution">
    <text evidence="1">The sequence shown here is derived from an EMBL/GenBank/DDBJ whole genome shotgun (WGS) entry which is preliminary data.</text>
</comment>
<keyword evidence="2" id="KW-1185">Reference proteome</keyword>